<dbReference type="GO" id="GO:0016987">
    <property type="term" value="F:sigma factor activity"/>
    <property type="evidence" value="ECO:0007669"/>
    <property type="project" value="UniProtKB-KW"/>
</dbReference>
<dbReference type="PANTHER" id="PTHR30385">
    <property type="entry name" value="SIGMA FACTOR F FLAGELLAR"/>
    <property type="match status" value="1"/>
</dbReference>
<evidence type="ECO:0000256" key="4">
    <source>
        <dbReference type="ARBA" id="ARBA00023082"/>
    </source>
</evidence>
<sequence>MSHPCRGYGIGLLVATFERVTPLRAEPSRHERAERTADLLARLARASDEAARRTLVDEVVELNLGVADSVAARYASRGVPLEDLRQVAYVALIRSVRAFDSERGFDFLAYSVPTMRGEIRRYFRDLGWMVRPPRRIQEMQARLSTARAELTFSLGRAPRPSELAEHLEVSVGDVEEALSSDAAFTPDSLDRPVGDGDDTLAQALGGLDPAQAAAEARAMLRPVVRVLGDRDRRILELRFVRGLTQQEIAEDIGITQMQVSRLLARIFRDLRQGLTGSADAAALVE</sequence>
<dbReference type="GO" id="GO:0006352">
    <property type="term" value="P:DNA-templated transcription initiation"/>
    <property type="evidence" value="ECO:0007669"/>
    <property type="project" value="InterPro"/>
</dbReference>
<evidence type="ECO:0000256" key="3">
    <source>
        <dbReference type="ARBA" id="ARBA00023015"/>
    </source>
</evidence>
<dbReference type="CDD" id="cd06171">
    <property type="entry name" value="Sigma70_r4"/>
    <property type="match status" value="1"/>
</dbReference>
<dbReference type="GO" id="GO:0003677">
    <property type="term" value="F:DNA binding"/>
    <property type="evidence" value="ECO:0007669"/>
    <property type="project" value="UniProtKB-KW"/>
</dbReference>
<proteinExistence type="inferred from homology"/>
<dbReference type="Pfam" id="PF04539">
    <property type="entry name" value="Sigma70_r3"/>
    <property type="match status" value="1"/>
</dbReference>
<dbReference type="NCBIfam" id="TIGR02937">
    <property type="entry name" value="sigma70-ECF"/>
    <property type="match status" value="1"/>
</dbReference>
<dbReference type="InterPro" id="IPR036388">
    <property type="entry name" value="WH-like_DNA-bd_sf"/>
</dbReference>
<reference evidence="8 9" key="1">
    <citation type="submission" date="2018-10" db="EMBL/GenBank/DDBJ databases">
        <title>Marmoricola sp. 4Q3S-7 whole genome shotgun sequence.</title>
        <authorList>
            <person name="Li F."/>
        </authorList>
    </citation>
    <scope>NUCLEOTIDE SEQUENCE [LARGE SCALE GENOMIC DNA]</scope>
    <source>
        <strain evidence="8 9">4Q3S-7</strain>
    </source>
</reference>
<dbReference type="OrthoDB" id="9804285at2"/>
<dbReference type="Pfam" id="PF04545">
    <property type="entry name" value="Sigma70_r4"/>
    <property type="match status" value="1"/>
</dbReference>
<dbReference type="Gene3D" id="1.10.10.10">
    <property type="entry name" value="Winged helix-like DNA-binding domain superfamily/Winged helix DNA-binding domain"/>
    <property type="match status" value="2"/>
</dbReference>
<evidence type="ECO:0000256" key="5">
    <source>
        <dbReference type="ARBA" id="ARBA00023125"/>
    </source>
</evidence>
<dbReference type="PANTHER" id="PTHR30385:SF4">
    <property type="entry name" value="RNA POLYMERASE SIGMA-E FACTOR"/>
    <property type="match status" value="1"/>
</dbReference>
<dbReference type="SUPFAM" id="SSF88659">
    <property type="entry name" value="Sigma3 and sigma4 domains of RNA polymerase sigma factors"/>
    <property type="match status" value="2"/>
</dbReference>
<evidence type="ECO:0000313" key="8">
    <source>
        <dbReference type="EMBL" id="RLV50978.1"/>
    </source>
</evidence>
<comment type="similarity">
    <text evidence="1">Belongs to the sigma-70 factor family.</text>
</comment>
<dbReference type="Proteomes" id="UP000281708">
    <property type="component" value="Unassembled WGS sequence"/>
</dbReference>
<dbReference type="InterPro" id="IPR014284">
    <property type="entry name" value="RNA_pol_sigma-70_dom"/>
</dbReference>
<dbReference type="InterPro" id="IPR013324">
    <property type="entry name" value="RNA_pol_sigma_r3/r4-like"/>
</dbReference>
<dbReference type="PRINTS" id="PR00046">
    <property type="entry name" value="SIGMA70FCT"/>
</dbReference>
<keyword evidence="4" id="KW-0731">Sigma factor</keyword>
<evidence type="ECO:0000256" key="1">
    <source>
        <dbReference type="ARBA" id="ARBA00007788"/>
    </source>
</evidence>
<dbReference type="InterPro" id="IPR001387">
    <property type="entry name" value="Cro/C1-type_HTH"/>
</dbReference>
<keyword evidence="2" id="KW-0749">Sporulation</keyword>
<dbReference type="InterPro" id="IPR007624">
    <property type="entry name" value="RNA_pol_sigma70_r3"/>
</dbReference>
<keyword evidence="5" id="KW-0238">DNA-binding</keyword>
<evidence type="ECO:0000256" key="6">
    <source>
        <dbReference type="ARBA" id="ARBA00023163"/>
    </source>
</evidence>
<dbReference type="PROSITE" id="PS50943">
    <property type="entry name" value="HTH_CROC1"/>
    <property type="match status" value="1"/>
</dbReference>
<dbReference type="SUPFAM" id="SSF88946">
    <property type="entry name" value="Sigma2 domain of RNA polymerase sigma factors"/>
    <property type="match status" value="1"/>
</dbReference>
<dbReference type="AlphaFoldDB" id="A0A3L8P8U5"/>
<accession>A0A3L8P8U5</accession>
<dbReference type="EMBL" id="RDBE01000001">
    <property type="protein sequence ID" value="RLV50978.1"/>
    <property type="molecule type" value="Genomic_DNA"/>
</dbReference>
<gene>
    <name evidence="8" type="ORF">D9V37_03345</name>
</gene>
<organism evidence="8 9">
    <name type="scientific">Nocardioides mangrovicus</name>
    <dbReference type="NCBI Taxonomy" id="2478913"/>
    <lineage>
        <taxon>Bacteria</taxon>
        <taxon>Bacillati</taxon>
        <taxon>Actinomycetota</taxon>
        <taxon>Actinomycetes</taxon>
        <taxon>Propionibacteriales</taxon>
        <taxon>Nocardioidaceae</taxon>
        <taxon>Nocardioides</taxon>
    </lineage>
</organism>
<evidence type="ECO:0000313" key="9">
    <source>
        <dbReference type="Proteomes" id="UP000281708"/>
    </source>
</evidence>
<dbReference type="InterPro" id="IPR013325">
    <property type="entry name" value="RNA_pol_sigma_r2"/>
</dbReference>
<dbReference type="GO" id="GO:0030435">
    <property type="term" value="P:sporulation resulting in formation of a cellular spore"/>
    <property type="evidence" value="ECO:0007669"/>
    <property type="project" value="UniProtKB-KW"/>
</dbReference>
<dbReference type="Pfam" id="PF04542">
    <property type="entry name" value="Sigma70_r2"/>
    <property type="match status" value="1"/>
</dbReference>
<dbReference type="Gene3D" id="1.20.120.1810">
    <property type="match status" value="1"/>
</dbReference>
<dbReference type="InterPro" id="IPR007627">
    <property type="entry name" value="RNA_pol_sigma70_r2"/>
</dbReference>
<keyword evidence="9" id="KW-1185">Reference proteome</keyword>
<keyword evidence="6" id="KW-0804">Transcription</keyword>
<dbReference type="InterPro" id="IPR000943">
    <property type="entry name" value="RNA_pol_sigma70"/>
</dbReference>
<dbReference type="InterPro" id="IPR007630">
    <property type="entry name" value="RNA_pol_sigma70_r4"/>
</dbReference>
<name>A0A3L8P8U5_9ACTN</name>
<protein>
    <submittedName>
        <fullName evidence="8">Sigma-70 family RNA polymerase sigma factor</fullName>
    </submittedName>
</protein>
<evidence type="ECO:0000256" key="2">
    <source>
        <dbReference type="ARBA" id="ARBA00022969"/>
    </source>
</evidence>
<keyword evidence="3" id="KW-0805">Transcription regulation</keyword>
<evidence type="ECO:0000259" key="7">
    <source>
        <dbReference type="PROSITE" id="PS50943"/>
    </source>
</evidence>
<feature type="domain" description="HTH cro/C1-type" evidence="7">
    <location>
        <begin position="234"/>
        <end position="262"/>
    </location>
</feature>
<comment type="caution">
    <text evidence="8">The sequence shown here is derived from an EMBL/GenBank/DDBJ whole genome shotgun (WGS) entry which is preliminary data.</text>
</comment>